<evidence type="ECO:0000256" key="1">
    <source>
        <dbReference type="ARBA" id="ARBA00004117"/>
    </source>
</evidence>
<dbReference type="EMBL" id="FOMR01000004">
    <property type="protein sequence ID" value="SFD80695.1"/>
    <property type="molecule type" value="Genomic_DNA"/>
</dbReference>
<keyword evidence="14" id="KW-0966">Cell projection</keyword>
<evidence type="ECO:0000256" key="3">
    <source>
        <dbReference type="ARBA" id="ARBA00007971"/>
    </source>
</evidence>
<evidence type="ECO:0000256" key="6">
    <source>
        <dbReference type="ARBA" id="ARBA00022989"/>
    </source>
</evidence>
<dbReference type="InterPro" id="IPR043427">
    <property type="entry name" value="YscJ/FliF"/>
</dbReference>
<dbReference type="GO" id="GO:0003774">
    <property type="term" value="F:cytoskeletal motor activity"/>
    <property type="evidence" value="ECO:0007669"/>
    <property type="project" value="InterPro"/>
</dbReference>
<dbReference type="GO" id="GO:0071973">
    <property type="term" value="P:bacterial-type flagellum-dependent cell motility"/>
    <property type="evidence" value="ECO:0007669"/>
    <property type="project" value="InterPro"/>
</dbReference>
<name>A0A1I1VD58_9BACI</name>
<feature type="region of interest" description="Disordered" evidence="10">
    <location>
        <begin position="307"/>
        <end position="341"/>
    </location>
</feature>
<dbReference type="Gene3D" id="3.30.300.30">
    <property type="match status" value="1"/>
</dbReference>
<feature type="region of interest" description="Disordered" evidence="10">
    <location>
        <begin position="477"/>
        <end position="511"/>
    </location>
</feature>
<keyword evidence="14" id="KW-0282">Flagellum</keyword>
<evidence type="ECO:0000256" key="11">
    <source>
        <dbReference type="SAM" id="Phobius"/>
    </source>
</evidence>
<dbReference type="Pfam" id="PF01514">
    <property type="entry name" value="YscJ_FliF"/>
    <property type="match status" value="1"/>
</dbReference>
<gene>
    <name evidence="14" type="ORF">SAMN05216238_104164</name>
</gene>
<keyword evidence="7 11" id="KW-0472">Membrane</keyword>
<evidence type="ECO:0000256" key="8">
    <source>
        <dbReference type="ARBA" id="ARBA00023143"/>
    </source>
</evidence>
<evidence type="ECO:0000259" key="13">
    <source>
        <dbReference type="Pfam" id="PF08345"/>
    </source>
</evidence>
<reference evidence="15" key="1">
    <citation type="submission" date="2016-10" db="EMBL/GenBank/DDBJ databases">
        <authorList>
            <person name="Varghese N."/>
            <person name="Submissions S."/>
        </authorList>
    </citation>
    <scope>NUCLEOTIDE SEQUENCE [LARGE SCALE GENOMIC DNA]</scope>
    <source>
        <strain evidence="15">DSM 22530</strain>
    </source>
</reference>
<dbReference type="GO" id="GO:0005886">
    <property type="term" value="C:plasma membrane"/>
    <property type="evidence" value="ECO:0007669"/>
    <property type="project" value="UniProtKB-SubCell"/>
</dbReference>
<accession>A0A1I1VD58</accession>
<sequence>MKKKIVELKDTAVSFWTERTKGQKGIFIGSAAIIAILIFTIVIFSSGSKFVPLYNDLSVQEVSQIKEELDSRGVSYEVENGGSTIKVPESNVDSLLVDLAGQGIPDSGNIDYSFFSENASWGITDNEFSMIKLDAMQTELANLVKGVEGIDSAEVMINMPEEPVFVSDSAQEASASIVISTQPGYDFKGDQINALYHLVSQAVPNLTKENIAIMNQYFEYYDQESPGGTGQENTYTYQQNVKKDIEKDIKQRLQQMLGAMVGRENVIVSVTADVDFTTENRVEELVEPVDIDEMEGLPVSIESIEETYEGNPPVGGEAGTGDEDIANYEGTDQGGDGEYERSKETINNEYNRIRKEIAESPYKIRDLGIQVAVDELKNEQEGEPQYLTAQEQETVTAGISSILDSIITTSINGAYAEEVQPEEKTSIVFQEFSQSFGSQQPTEQAVPVWMYVAGGLLIALVALLIILLVRKRNRGEKEEIEQTTERTMAVETEEEVPGIERTENSESVVRKKQLEKMAKENPEDFAKLLRSWISDD</sequence>
<dbReference type="OrthoDB" id="9807026at2"/>
<evidence type="ECO:0000256" key="4">
    <source>
        <dbReference type="ARBA" id="ARBA00022475"/>
    </source>
</evidence>
<evidence type="ECO:0000313" key="14">
    <source>
        <dbReference type="EMBL" id="SFD80695.1"/>
    </source>
</evidence>
<comment type="function">
    <text evidence="9">The M ring may be actively involved in energy transduction.</text>
</comment>
<evidence type="ECO:0000256" key="10">
    <source>
        <dbReference type="SAM" id="MobiDB-lite"/>
    </source>
</evidence>
<feature type="domain" description="Flagellar M-ring N-terminal" evidence="12">
    <location>
        <begin position="48"/>
        <end position="220"/>
    </location>
</feature>
<organism evidence="14 15">
    <name type="scientific">Lentibacillus persicus</name>
    <dbReference type="NCBI Taxonomy" id="640948"/>
    <lineage>
        <taxon>Bacteria</taxon>
        <taxon>Bacillati</taxon>
        <taxon>Bacillota</taxon>
        <taxon>Bacilli</taxon>
        <taxon>Bacillales</taxon>
        <taxon>Bacillaceae</taxon>
        <taxon>Lentibacillus</taxon>
    </lineage>
</organism>
<keyword evidence="4" id="KW-1003">Cell membrane</keyword>
<evidence type="ECO:0000259" key="12">
    <source>
        <dbReference type="Pfam" id="PF01514"/>
    </source>
</evidence>
<comment type="subcellular location">
    <subcellularLocation>
        <location evidence="1 9">Bacterial flagellum basal body</location>
    </subcellularLocation>
    <subcellularLocation>
        <location evidence="2">Cell membrane</location>
        <topology evidence="2">Multi-pass membrane protein</topology>
    </subcellularLocation>
</comment>
<dbReference type="STRING" id="640948.SAMN05216238_104164"/>
<dbReference type="PRINTS" id="PR01009">
    <property type="entry name" value="FLGMRINGFLIF"/>
</dbReference>
<feature type="transmembrane region" description="Helical" evidence="11">
    <location>
        <begin position="25"/>
        <end position="44"/>
    </location>
</feature>
<dbReference type="NCBIfam" id="TIGR00206">
    <property type="entry name" value="fliF"/>
    <property type="match status" value="1"/>
</dbReference>
<dbReference type="InterPro" id="IPR013556">
    <property type="entry name" value="Flag_M-ring_C"/>
</dbReference>
<keyword evidence="8 9" id="KW-0975">Bacterial flagellum</keyword>
<dbReference type="PANTHER" id="PTHR30046">
    <property type="entry name" value="FLAGELLAR M-RING PROTEIN"/>
    <property type="match status" value="1"/>
</dbReference>
<dbReference type="InterPro" id="IPR006182">
    <property type="entry name" value="FliF_N_dom"/>
</dbReference>
<keyword evidence="5 11" id="KW-0812">Transmembrane</keyword>
<keyword evidence="6 11" id="KW-1133">Transmembrane helix</keyword>
<evidence type="ECO:0000256" key="7">
    <source>
        <dbReference type="ARBA" id="ARBA00023136"/>
    </source>
</evidence>
<dbReference type="InterPro" id="IPR045851">
    <property type="entry name" value="AMP-bd_C_sf"/>
</dbReference>
<dbReference type="GO" id="GO:0009431">
    <property type="term" value="C:bacterial-type flagellum basal body, MS ring"/>
    <property type="evidence" value="ECO:0007669"/>
    <property type="project" value="InterPro"/>
</dbReference>
<keyword evidence="14" id="KW-0969">Cilium</keyword>
<evidence type="ECO:0000256" key="5">
    <source>
        <dbReference type="ARBA" id="ARBA00022692"/>
    </source>
</evidence>
<dbReference type="PIRSF" id="PIRSF004862">
    <property type="entry name" value="FliF"/>
    <property type="match status" value="1"/>
</dbReference>
<evidence type="ECO:0000256" key="9">
    <source>
        <dbReference type="PIRNR" id="PIRNR004862"/>
    </source>
</evidence>
<comment type="similarity">
    <text evidence="3 9">Belongs to the FliF family.</text>
</comment>
<dbReference type="PANTHER" id="PTHR30046:SF0">
    <property type="entry name" value="FLAGELLAR M-RING PROTEIN"/>
    <property type="match status" value="1"/>
</dbReference>
<keyword evidence="15" id="KW-1185">Reference proteome</keyword>
<evidence type="ECO:0000313" key="15">
    <source>
        <dbReference type="Proteomes" id="UP000199474"/>
    </source>
</evidence>
<protein>
    <recommendedName>
        <fullName evidence="9">Flagellar M-ring protein</fullName>
    </recommendedName>
</protein>
<feature type="transmembrane region" description="Helical" evidence="11">
    <location>
        <begin position="448"/>
        <end position="469"/>
    </location>
</feature>
<dbReference type="AlphaFoldDB" id="A0A1I1VD58"/>
<evidence type="ECO:0000256" key="2">
    <source>
        <dbReference type="ARBA" id="ARBA00004651"/>
    </source>
</evidence>
<dbReference type="Proteomes" id="UP000199474">
    <property type="component" value="Unassembled WGS sequence"/>
</dbReference>
<dbReference type="Pfam" id="PF08345">
    <property type="entry name" value="YscJ_FliF_C"/>
    <property type="match status" value="1"/>
</dbReference>
<proteinExistence type="inferred from homology"/>
<feature type="compositionally biased region" description="Basic and acidic residues" evidence="10">
    <location>
        <begin position="498"/>
        <end position="511"/>
    </location>
</feature>
<dbReference type="RefSeq" id="WP_090083526.1">
    <property type="nucleotide sequence ID" value="NZ_FOMR01000004.1"/>
</dbReference>
<dbReference type="InterPro" id="IPR000067">
    <property type="entry name" value="FlgMring_FliF"/>
</dbReference>
<feature type="domain" description="Flagellar M-ring C-terminal" evidence="13">
    <location>
        <begin position="257"/>
        <end position="399"/>
    </location>
</feature>